<dbReference type="GO" id="GO:0003723">
    <property type="term" value="F:RNA binding"/>
    <property type="evidence" value="ECO:0007669"/>
    <property type="project" value="TreeGrafter"/>
</dbReference>
<dbReference type="InterPro" id="IPR014001">
    <property type="entry name" value="Helicase_ATP-bd"/>
</dbReference>
<sequence>MSEWIKYKSQLLKAYFSSSGGVANKDSAFYKEFVSFLSRYETKLANSTSKKTVNTNLLEIDEDIPCNSHGVSQTQFNKFFSTNVVIGENVADKLALRNIPTFVIKQFEFVISLFYKFKNSRNFKKLKKLRSGQINLPIYQSKDELREKLENNQILLIAGDTGCGKSTQLPQYLLNAGYTKIACTQPRRIACTALAQRVALEMLKQFDSEIAYQTRFDKTKTSSTRMLFLTEGVLLRQLVDDPGLQRYNVVILDEVHERNISGDLLVALLRSACQRREDLKLILMSATINIELFRSYFPEAPEISVPGRLFPIELRYMPPLIREVDISRKKSAKIDAGPYRDVLIFLNGISEISIIADACKEYAEFTKRWIILILHSTLSVEEQQKVFDLPQ</sequence>
<keyword evidence="2" id="KW-0547">Nucleotide-binding</keyword>
<dbReference type="PANTHER" id="PTHR18934:SF221">
    <property type="entry name" value="ATP-DEPENDENT RNA HELICASE DHX34-RELATED"/>
    <property type="match status" value="1"/>
</dbReference>
<dbReference type="SUPFAM" id="SSF52540">
    <property type="entry name" value="P-loop containing nucleoside triphosphate hydrolases"/>
    <property type="match status" value="1"/>
</dbReference>
<dbReference type="InterPro" id="IPR027417">
    <property type="entry name" value="P-loop_NTPase"/>
</dbReference>
<evidence type="ECO:0000259" key="3">
    <source>
        <dbReference type="PROSITE" id="PS51192"/>
    </source>
</evidence>
<dbReference type="GO" id="GO:0016787">
    <property type="term" value="F:hydrolase activity"/>
    <property type="evidence" value="ECO:0007669"/>
    <property type="project" value="UniProtKB-KW"/>
</dbReference>
<name>A0A6V7U511_MELEN</name>
<gene>
    <name evidence="4" type="ORF">MENT_LOCUS8471</name>
</gene>
<dbReference type="PROSITE" id="PS51192">
    <property type="entry name" value="HELICASE_ATP_BIND_1"/>
    <property type="match status" value="1"/>
</dbReference>
<dbReference type="Pfam" id="PF00270">
    <property type="entry name" value="DEAD"/>
    <property type="match status" value="1"/>
</dbReference>
<comment type="caution">
    <text evidence="4">The sequence shown here is derived from an EMBL/GenBank/DDBJ whole genome shotgun (WGS) entry which is preliminary data.</text>
</comment>
<reference evidence="4 5" key="1">
    <citation type="submission" date="2020-08" db="EMBL/GenBank/DDBJ databases">
        <authorList>
            <person name="Koutsovoulos G."/>
            <person name="Danchin GJ E."/>
        </authorList>
    </citation>
    <scope>NUCLEOTIDE SEQUENCE [LARGE SCALE GENOMIC DNA]</scope>
</reference>
<proteinExistence type="predicted"/>
<evidence type="ECO:0000313" key="5">
    <source>
        <dbReference type="Proteomes" id="UP000580250"/>
    </source>
</evidence>
<dbReference type="AlphaFoldDB" id="A0A6V7U511"/>
<dbReference type="PANTHER" id="PTHR18934">
    <property type="entry name" value="ATP-DEPENDENT RNA HELICASE"/>
    <property type="match status" value="1"/>
</dbReference>
<dbReference type="EMBL" id="CAJEWN010000036">
    <property type="protein sequence ID" value="CAD2145996.1"/>
    <property type="molecule type" value="Genomic_DNA"/>
</dbReference>
<dbReference type="InterPro" id="IPR011545">
    <property type="entry name" value="DEAD/DEAH_box_helicase_dom"/>
</dbReference>
<keyword evidence="2" id="KW-0067">ATP-binding</keyword>
<feature type="domain" description="Helicase ATP-binding" evidence="3">
    <location>
        <begin position="146"/>
        <end position="306"/>
    </location>
</feature>
<dbReference type="OrthoDB" id="5777026at2759"/>
<organism evidence="4 5">
    <name type="scientific">Meloidogyne enterolobii</name>
    <name type="common">Root-knot nematode worm</name>
    <name type="synonym">Meloidogyne mayaguensis</name>
    <dbReference type="NCBI Taxonomy" id="390850"/>
    <lineage>
        <taxon>Eukaryota</taxon>
        <taxon>Metazoa</taxon>
        <taxon>Ecdysozoa</taxon>
        <taxon>Nematoda</taxon>
        <taxon>Chromadorea</taxon>
        <taxon>Rhabditida</taxon>
        <taxon>Tylenchina</taxon>
        <taxon>Tylenchomorpha</taxon>
        <taxon>Tylenchoidea</taxon>
        <taxon>Meloidogynidae</taxon>
        <taxon>Meloidogyninae</taxon>
        <taxon>Meloidogyne</taxon>
    </lineage>
</organism>
<accession>A0A6V7U511</accession>
<dbReference type="SMART" id="SM00487">
    <property type="entry name" value="DEXDc"/>
    <property type="match status" value="1"/>
</dbReference>
<dbReference type="Proteomes" id="UP000580250">
    <property type="component" value="Unassembled WGS sequence"/>
</dbReference>
<dbReference type="FunFam" id="3.40.50.300:FF:000725">
    <property type="entry name" value="probable ATP-dependent RNA helicase DHX34"/>
    <property type="match status" value="1"/>
</dbReference>
<evidence type="ECO:0000313" key="4">
    <source>
        <dbReference type="EMBL" id="CAD2145996.1"/>
    </source>
</evidence>
<protein>
    <recommendedName>
        <fullName evidence="3">Helicase ATP-binding domain-containing protein</fullName>
    </recommendedName>
</protein>
<dbReference type="Gene3D" id="3.40.50.300">
    <property type="entry name" value="P-loop containing nucleotide triphosphate hydrolases"/>
    <property type="match status" value="2"/>
</dbReference>
<evidence type="ECO:0000256" key="1">
    <source>
        <dbReference type="ARBA" id="ARBA00022801"/>
    </source>
</evidence>
<keyword evidence="1" id="KW-0378">Hydrolase</keyword>
<keyword evidence="2" id="KW-0347">Helicase</keyword>
<evidence type="ECO:0000256" key="2">
    <source>
        <dbReference type="ARBA" id="ARBA00022806"/>
    </source>
</evidence>
<dbReference type="GO" id="GO:0004386">
    <property type="term" value="F:helicase activity"/>
    <property type="evidence" value="ECO:0007669"/>
    <property type="project" value="UniProtKB-KW"/>
</dbReference>
<dbReference type="GO" id="GO:0005524">
    <property type="term" value="F:ATP binding"/>
    <property type="evidence" value="ECO:0007669"/>
    <property type="project" value="InterPro"/>
</dbReference>